<feature type="transmembrane region" description="Helical" evidence="1">
    <location>
        <begin position="65"/>
        <end position="86"/>
    </location>
</feature>
<dbReference type="Proteomes" id="UP000321291">
    <property type="component" value="Chromosome"/>
</dbReference>
<name>A0A5B8VMN4_9BACT</name>
<evidence type="ECO:0000313" key="2">
    <source>
        <dbReference type="EMBL" id="QEC71856.1"/>
    </source>
</evidence>
<dbReference type="AlphaFoldDB" id="A0A5B8VMN4"/>
<keyword evidence="1" id="KW-1133">Transmembrane helix</keyword>
<keyword evidence="1" id="KW-0472">Membrane</keyword>
<sequence length="138" mass="16574">MDKICLIDLFLTSLYWHFLLMKKRGRKVYPWFATCSSLAIYIPIIATLIIRTIFGEVLFKDMPEYLFLLIFLFFGAVVFFVVKSYFFNSGKYLKVMEIFFNKYSDLKRRRIKNFIICILLISPYIPILILWLEDFNGF</sequence>
<keyword evidence="3" id="KW-1185">Reference proteome</keyword>
<dbReference type="OrthoDB" id="1496029at2"/>
<evidence type="ECO:0000256" key="1">
    <source>
        <dbReference type="SAM" id="Phobius"/>
    </source>
</evidence>
<evidence type="ECO:0000313" key="3">
    <source>
        <dbReference type="Proteomes" id="UP000321291"/>
    </source>
</evidence>
<reference evidence="2 3" key="1">
    <citation type="journal article" date="2017" name="Int. J. Syst. Evol. Microbiol.">
        <title>Arachidicoccus ginsenosidivorans sp. nov., with ginsenoside-converting activity isolated from ginseng cultivating soil.</title>
        <authorList>
            <person name="Siddiqi M.Z."/>
            <person name="Aslam Z."/>
            <person name="Im W.T."/>
        </authorList>
    </citation>
    <scope>NUCLEOTIDE SEQUENCE [LARGE SCALE GENOMIC DNA]</scope>
    <source>
        <strain evidence="2 3">Gsoil 809</strain>
    </source>
</reference>
<gene>
    <name evidence="2" type="ORF">FSB73_09450</name>
</gene>
<proteinExistence type="predicted"/>
<feature type="transmembrane region" description="Helical" evidence="1">
    <location>
        <begin position="114"/>
        <end position="132"/>
    </location>
</feature>
<keyword evidence="1" id="KW-0812">Transmembrane</keyword>
<dbReference type="RefSeq" id="WP_146781276.1">
    <property type="nucleotide sequence ID" value="NZ_CP042434.1"/>
</dbReference>
<feature type="transmembrane region" description="Helical" evidence="1">
    <location>
        <begin position="28"/>
        <end position="53"/>
    </location>
</feature>
<dbReference type="EMBL" id="CP042434">
    <property type="protein sequence ID" value="QEC71856.1"/>
    <property type="molecule type" value="Genomic_DNA"/>
</dbReference>
<dbReference type="KEGG" id="agi:FSB73_09450"/>
<accession>A0A5B8VMN4</accession>
<organism evidence="2 3">
    <name type="scientific">Arachidicoccus ginsenosidivorans</name>
    <dbReference type="NCBI Taxonomy" id="496057"/>
    <lineage>
        <taxon>Bacteria</taxon>
        <taxon>Pseudomonadati</taxon>
        <taxon>Bacteroidota</taxon>
        <taxon>Chitinophagia</taxon>
        <taxon>Chitinophagales</taxon>
        <taxon>Chitinophagaceae</taxon>
        <taxon>Arachidicoccus</taxon>
    </lineage>
</organism>
<protein>
    <submittedName>
        <fullName evidence="2">Uncharacterized protein</fullName>
    </submittedName>
</protein>